<dbReference type="AlphaFoldDB" id="A0A0U5BWV2"/>
<keyword evidence="1" id="KW-0732">Signal</keyword>
<dbReference type="KEGG" id="cthi:THC_0750"/>
<evidence type="ECO:0000313" key="3">
    <source>
        <dbReference type="Proteomes" id="UP000068196"/>
    </source>
</evidence>
<dbReference type="Proteomes" id="UP000068196">
    <property type="component" value="Chromosome"/>
</dbReference>
<evidence type="ECO:0000256" key="1">
    <source>
        <dbReference type="SAM" id="SignalP"/>
    </source>
</evidence>
<reference evidence="3" key="2">
    <citation type="journal article" date="2016" name="Int. J. Syst. Evol. Microbiol.">
        <title>Caldimicrobium thiodismutans sp. nov., a sulfur-disproportionating bacterium isolated from a hot spring.</title>
        <authorList>
            <person name="Kojima H."/>
            <person name="Umezawa K."/>
            <person name="Fukui M."/>
        </authorList>
    </citation>
    <scope>NUCLEOTIDE SEQUENCE [LARGE SCALE GENOMIC DNA]</scope>
    <source>
        <strain evidence="3">TF1</strain>
    </source>
</reference>
<feature type="chain" id="PRO_5006855469" description="Cobalt transporter" evidence="1">
    <location>
        <begin position="22"/>
        <end position="84"/>
    </location>
</feature>
<dbReference type="STRING" id="1653476.THC_0750"/>
<protein>
    <recommendedName>
        <fullName evidence="4">Cobalt transporter</fullName>
    </recommendedName>
</protein>
<dbReference type="EMBL" id="AP014945">
    <property type="protein sequence ID" value="BAU23141.1"/>
    <property type="molecule type" value="Genomic_DNA"/>
</dbReference>
<reference evidence="2 3" key="1">
    <citation type="journal article" date="2016" name="Int. J. Syst. Evol. Microbiol.">
        <title>Caldimicrobium thiodismutans sp. nov., a sulfur-disproportionating bacterium isolated from a hot spring, and emended description of the genus Caldimicrobium.</title>
        <authorList>
            <person name="Kojima H."/>
            <person name="Umezawa K."/>
            <person name="Fukui M."/>
        </authorList>
    </citation>
    <scope>NUCLEOTIDE SEQUENCE [LARGE SCALE GENOMIC DNA]</scope>
    <source>
        <strain evidence="2 3">TF1</strain>
    </source>
</reference>
<sequence length="84" mass="9318">MKKIMVLILGLSFLFSAKALAEEKWKGLDEAVIEKVAEEKGRAPKPLIELEGDTELFAFALLSGLSGFVAGYYWRKLLSEGKRA</sequence>
<dbReference type="OrthoDB" id="5398638at2"/>
<dbReference type="RefSeq" id="WP_068513530.1">
    <property type="nucleotide sequence ID" value="NZ_AP014945.1"/>
</dbReference>
<feature type="signal peptide" evidence="1">
    <location>
        <begin position="1"/>
        <end position="21"/>
    </location>
</feature>
<evidence type="ECO:0008006" key="4">
    <source>
        <dbReference type="Google" id="ProtNLM"/>
    </source>
</evidence>
<organism evidence="2 3">
    <name type="scientific">Caldimicrobium thiodismutans</name>
    <dbReference type="NCBI Taxonomy" id="1653476"/>
    <lineage>
        <taxon>Bacteria</taxon>
        <taxon>Pseudomonadati</taxon>
        <taxon>Thermodesulfobacteriota</taxon>
        <taxon>Thermodesulfobacteria</taxon>
        <taxon>Thermodesulfobacteriales</taxon>
        <taxon>Thermodesulfobacteriaceae</taxon>
        <taxon>Caldimicrobium</taxon>
    </lineage>
</organism>
<proteinExistence type="predicted"/>
<gene>
    <name evidence="2" type="ORF">THC_0750</name>
</gene>
<keyword evidence="3" id="KW-1185">Reference proteome</keyword>
<name>A0A0U5BWV2_9BACT</name>
<accession>A0A0U5BWV2</accession>
<evidence type="ECO:0000313" key="2">
    <source>
        <dbReference type="EMBL" id="BAU23141.1"/>
    </source>
</evidence>